<feature type="chain" id="PRO_5042595610" evidence="4">
    <location>
        <begin position="26"/>
        <end position="108"/>
    </location>
</feature>
<feature type="domain" description="Secretin/TonB short N-terminal" evidence="5">
    <location>
        <begin position="54"/>
        <end position="105"/>
    </location>
</feature>
<sequence length="108" mass="12657">MNFQQKYCLCLCLAGYLFFHAPSRAMGQEATISIQCSKESLETVFSLIRKQTGYRFVYSRDLLLQSRKVTINIRQHSIEKVLEKLLSNQPLVFHIVDKYIVIRKKDKV</sequence>
<evidence type="ECO:0000256" key="4">
    <source>
        <dbReference type="SAM" id="SignalP"/>
    </source>
</evidence>
<dbReference type="AlphaFoldDB" id="A0AAJ5WR92"/>
<evidence type="ECO:0000259" key="5">
    <source>
        <dbReference type="SMART" id="SM00965"/>
    </source>
</evidence>
<keyword evidence="3" id="KW-0998">Cell outer membrane</keyword>
<accession>A0AAJ5WR92</accession>
<dbReference type="GO" id="GO:0019867">
    <property type="term" value="C:outer membrane"/>
    <property type="evidence" value="ECO:0007669"/>
    <property type="project" value="InterPro"/>
</dbReference>
<keyword evidence="2" id="KW-0472">Membrane</keyword>
<reference evidence="6" key="1">
    <citation type="submission" date="2023-03" db="EMBL/GenBank/DDBJ databases">
        <title>Andean soil-derived lignocellulolytic bacterial consortium as a source of novel taxa and putative plastic-active enzymes.</title>
        <authorList>
            <person name="Diaz-Garcia L."/>
            <person name="Chuvochina M."/>
            <person name="Feuerriegel G."/>
            <person name="Bunk B."/>
            <person name="Sproer C."/>
            <person name="Streit W.R."/>
            <person name="Rodriguez L.M."/>
            <person name="Overmann J."/>
            <person name="Jimenez D.J."/>
        </authorList>
    </citation>
    <scope>NUCLEOTIDE SEQUENCE</scope>
    <source>
        <strain evidence="6">MAG 7</strain>
    </source>
</reference>
<gene>
    <name evidence="6" type="ORF">P0Y53_21450</name>
</gene>
<keyword evidence="4" id="KW-0732">Signal</keyword>
<organism evidence="6 7">
    <name type="scientific">Candidatus Pseudobacter hemicellulosilyticus</name>
    <dbReference type="NCBI Taxonomy" id="3121375"/>
    <lineage>
        <taxon>Bacteria</taxon>
        <taxon>Pseudomonadati</taxon>
        <taxon>Bacteroidota</taxon>
        <taxon>Chitinophagia</taxon>
        <taxon>Chitinophagales</taxon>
        <taxon>Chitinophagaceae</taxon>
        <taxon>Pseudobacter</taxon>
    </lineage>
</organism>
<evidence type="ECO:0000256" key="3">
    <source>
        <dbReference type="ARBA" id="ARBA00023237"/>
    </source>
</evidence>
<feature type="signal peptide" evidence="4">
    <location>
        <begin position="1"/>
        <end position="25"/>
    </location>
</feature>
<dbReference type="Gene3D" id="3.55.50.30">
    <property type="match status" value="1"/>
</dbReference>
<dbReference type="SMART" id="SM00965">
    <property type="entry name" value="STN"/>
    <property type="match status" value="1"/>
</dbReference>
<dbReference type="InterPro" id="IPR011662">
    <property type="entry name" value="Secretin/TonB_short_N"/>
</dbReference>
<keyword evidence="1" id="KW-0813">Transport</keyword>
<protein>
    <submittedName>
        <fullName evidence="6">STN domain-containing protein</fullName>
    </submittedName>
</protein>
<dbReference type="Proteomes" id="UP001220610">
    <property type="component" value="Chromosome"/>
</dbReference>
<evidence type="ECO:0000313" key="7">
    <source>
        <dbReference type="Proteomes" id="UP001220610"/>
    </source>
</evidence>
<proteinExistence type="predicted"/>
<evidence type="ECO:0000256" key="2">
    <source>
        <dbReference type="ARBA" id="ARBA00023136"/>
    </source>
</evidence>
<evidence type="ECO:0000256" key="1">
    <source>
        <dbReference type="ARBA" id="ARBA00022448"/>
    </source>
</evidence>
<evidence type="ECO:0000313" key="6">
    <source>
        <dbReference type="EMBL" id="WEK35063.1"/>
    </source>
</evidence>
<dbReference type="EMBL" id="CP119311">
    <property type="protein sequence ID" value="WEK35063.1"/>
    <property type="molecule type" value="Genomic_DNA"/>
</dbReference>
<name>A0AAJ5WR92_9BACT</name>
<dbReference type="Pfam" id="PF07660">
    <property type="entry name" value="STN"/>
    <property type="match status" value="1"/>
</dbReference>